<evidence type="ECO:0000256" key="1">
    <source>
        <dbReference type="SAM" id="MobiDB-lite"/>
    </source>
</evidence>
<keyword evidence="3" id="KW-1185">Reference proteome</keyword>
<feature type="region of interest" description="Disordered" evidence="1">
    <location>
        <begin position="210"/>
        <end position="263"/>
    </location>
</feature>
<comment type="caution">
    <text evidence="2">The sequence shown here is derived from an EMBL/GenBank/DDBJ whole genome shotgun (WGS) entry which is preliminary data.</text>
</comment>
<proteinExistence type="predicted"/>
<dbReference type="RefSeq" id="WP_249303937.1">
    <property type="nucleotide sequence ID" value="NZ_JACRSW010000016.1"/>
</dbReference>
<protein>
    <submittedName>
        <fullName evidence="2">Uncharacterized protein</fullName>
    </submittedName>
</protein>
<reference evidence="2 3" key="1">
    <citation type="submission" date="2020-08" db="EMBL/GenBank/DDBJ databases">
        <title>Genome public.</title>
        <authorList>
            <person name="Liu C."/>
            <person name="Sun Q."/>
        </authorList>
    </citation>
    <scope>NUCLEOTIDE SEQUENCE [LARGE SCALE GENOMIC DNA]</scope>
    <source>
        <strain evidence="2 3">BX3</strain>
    </source>
</reference>
<evidence type="ECO:0000313" key="3">
    <source>
        <dbReference type="Proteomes" id="UP000637513"/>
    </source>
</evidence>
<feature type="compositionally biased region" description="Polar residues" evidence="1">
    <location>
        <begin position="246"/>
        <end position="263"/>
    </location>
</feature>
<gene>
    <name evidence="2" type="ORF">H8700_04900</name>
</gene>
<evidence type="ECO:0000313" key="2">
    <source>
        <dbReference type="EMBL" id="MBC8557042.1"/>
    </source>
</evidence>
<dbReference type="EMBL" id="JACRSW010000016">
    <property type="protein sequence ID" value="MBC8557042.1"/>
    <property type="molecule type" value="Genomic_DNA"/>
</dbReference>
<organism evidence="2 3">
    <name type="scientific">Jutongia hominis</name>
    <dbReference type="NCBI Taxonomy" id="2763664"/>
    <lineage>
        <taxon>Bacteria</taxon>
        <taxon>Bacillati</taxon>
        <taxon>Bacillota</taxon>
        <taxon>Clostridia</taxon>
        <taxon>Lachnospirales</taxon>
        <taxon>Lachnospiraceae</taxon>
        <taxon>Jutongia</taxon>
    </lineage>
</organism>
<accession>A0ABR7MTA1</accession>
<sequence length="263" mass="28767">MRLKYKKLIVIFSLAIMLIGLGTFSLVAPSVDFSFGGGSAANSATGSAIAALSDDEIESDITTLIKNYLDAKQKVSMDEMKECVSDTGKIDEKRLVTEAEYIEEYKNIECTIRDDGLSDGIFRVYVYYEAKIYDIDTLVPSLTALVVTGTPEGKFLINLSKIDSKDQRAIDKLDNSDEIKKKIDSVQKKLEDIVSKNADVRDFYQMLESANQDSNEENNENIGNEAGSAAQQQQAADPNQAAPTVDPNQAAATTDPNQAQPAQ</sequence>
<feature type="compositionally biased region" description="Low complexity" evidence="1">
    <location>
        <begin position="220"/>
        <end position="242"/>
    </location>
</feature>
<dbReference type="Proteomes" id="UP000637513">
    <property type="component" value="Unassembled WGS sequence"/>
</dbReference>
<name>A0ABR7MTA1_9FIRM</name>